<dbReference type="InterPro" id="IPR011990">
    <property type="entry name" value="TPR-like_helical_dom_sf"/>
</dbReference>
<dbReference type="PROSITE" id="PS51375">
    <property type="entry name" value="PPR"/>
    <property type="match status" value="2"/>
</dbReference>
<dbReference type="EMBL" id="JBAMMX010000006">
    <property type="protein sequence ID" value="KAK6937914.1"/>
    <property type="molecule type" value="Genomic_DNA"/>
</dbReference>
<dbReference type="Pfam" id="PF13041">
    <property type="entry name" value="PPR_2"/>
    <property type="match status" value="2"/>
</dbReference>
<dbReference type="Proteomes" id="UP001370490">
    <property type="component" value="Unassembled WGS sequence"/>
</dbReference>
<dbReference type="FunFam" id="1.25.40.10:FF:000184">
    <property type="entry name" value="Pentatricopeptide repeat-containing protein, chloroplastic"/>
    <property type="match status" value="1"/>
</dbReference>
<sequence length="438" mass="49509">MKNHAQNTMIKVPCPRDPSQPTLNQYVLTVLSKCFHLNHLKQLQAFLLTLGHGQTHFYAFKLVRFCTVTLSNLDYARFIFNHLNSPNIYLYTAMITAYVSESHHESAFNLFKDMVRRGLPKPNHFIFPYILKSYPEVLDSRMVMHMETKQLQGNRPNRITVGSVLSACSTTGMLRLGKSIHCYIYRNSLGTDSCFGTNSFISNALIDMYGKCGNLDTARRIFDGTLEVSLTSWNSMINCFALHGQSEIAISIFEEMMQSGDVQPDAITFVGLLNACTHAGLIDRGRRYFEAMTVNYGIEPQIEHYGCLIDLLGRAGRFKEVMDVINGMRIEPDIVVWGSLLNGCKIHGQTELAEFAVKKLVEMDPNNGAYGVMLANIYVELGKWDEVQTVRKVLKDQNAHKTPGCSWIEVDGLVHQFYSADKTHPKSEEIYEALEAFA</sequence>
<dbReference type="NCBIfam" id="TIGR00756">
    <property type="entry name" value="PPR"/>
    <property type="match status" value="3"/>
</dbReference>
<dbReference type="Gene3D" id="1.25.40.10">
    <property type="entry name" value="Tetratricopeptide repeat domain"/>
    <property type="match status" value="2"/>
</dbReference>
<dbReference type="GO" id="GO:0009451">
    <property type="term" value="P:RNA modification"/>
    <property type="evidence" value="ECO:0007669"/>
    <property type="project" value="InterPro"/>
</dbReference>
<evidence type="ECO:0000256" key="2">
    <source>
        <dbReference type="PROSITE-ProRule" id="PRU00708"/>
    </source>
</evidence>
<feature type="repeat" description="PPR" evidence="2">
    <location>
        <begin position="87"/>
        <end position="121"/>
    </location>
</feature>
<name>A0AAN8VQ16_9MAGN</name>
<evidence type="ECO:0000313" key="4">
    <source>
        <dbReference type="Proteomes" id="UP001370490"/>
    </source>
</evidence>
<dbReference type="PANTHER" id="PTHR47926">
    <property type="entry name" value="PENTATRICOPEPTIDE REPEAT-CONTAINING PROTEIN"/>
    <property type="match status" value="1"/>
</dbReference>
<dbReference type="GO" id="GO:0003723">
    <property type="term" value="F:RNA binding"/>
    <property type="evidence" value="ECO:0007669"/>
    <property type="project" value="InterPro"/>
</dbReference>
<evidence type="ECO:0000256" key="1">
    <source>
        <dbReference type="ARBA" id="ARBA00022737"/>
    </source>
</evidence>
<gene>
    <name evidence="3" type="ORF">RJ641_031422</name>
</gene>
<keyword evidence="4" id="KW-1185">Reference proteome</keyword>
<reference evidence="3 4" key="1">
    <citation type="submission" date="2023-12" db="EMBL/GenBank/DDBJ databases">
        <title>A high-quality genome assembly for Dillenia turbinata (Dilleniales).</title>
        <authorList>
            <person name="Chanderbali A."/>
        </authorList>
    </citation>
    <scope>NUCLEOTIDE SEQUENCE [LARGE SCALE GENOMIC DNA]</scope>
    <source>
        <strain evidence="3">LSX21</strain>
        <tissue evidence="3">Leaf</tissue>
    </source>
</reference>
<dbReference type="Pfam" id="PF20431">
    <property type="entry name" value="E_motif"/>
    <property type="match status" value="1"/>
</dbReference>
<dbReference type="Pfam" id="PF20430">
    <property type="entry name" value="Eplus_motif"/>
    <property type="match status" value="1"/>
</dbReference>
<dbReference type="Pfam" id="PF01535">
    <property type="entry name" value="PPR"/>
    <property type="match status" value="2"/>
</dbReference>
<dbReference type="InterPro" id="IPR046848">
    <property type="entry name" value="E_motif"/>
</dbReference>
<accession>A0AAN8VQ16</accession>
<dbReference type="PANTHER" id="PTHR47926:SF453">
    <property type="entry name" value="PENTATRICOPEPTIDE REPEAT (PPR) SUPERFAMILY PROTEIN"/>
    <property type="match status" value="1"/>
</dbReference>
<dbReference type="SUPFAM" id="SSF48452">
    <property type="entry name" value="TPR-like"/>
    <property type="match status" value="1"/>
</dbReference>
<dbReference type="InterPro" id="IPR046849">
    <property type="entry name" value="E2_motif"/>
</dbReference>
<organism evidence="3 4">
    <name type="scientific">Dillenia turbinata</name>
    <dbReference type="NCBI Taxonomy" id="194707"/>
    <lineage>
        <taxon>Eukaryota</taxon>
        <taxon>Viridiplantae</taxon>
        <taxon>Streptophyta</taxon>
        <taxon>Embryophyta</taxon>
        <taxon>Tracheophyta</taxon>
        <taxon>Spermatophyta</taxon>
        <taxon>Magnoliopsida</taxon>
        <taxon>eudicotyledons</taxon>
        <taxon>Gunneridae</taxon>
        <taxon>Pentapetalae</taxon>
        <taxon>Dilleniales</taxon>
        <taxon>Dilleniaceae</taxon>
        <taxon>Dillenia</taxon>
    </lineage>
</organism>
<evidence type="ECO:0000313" key="3">
    <source>
        <dbReference type="EMBL" id="KAK6937914.1"/>
    </source>
</evidence>
<keyword evidence="1" id="KW-0677">Repeat</keyword>
<proteinExistence type="predicted"/>
<protein>
    <submittedName>
        <fullName evidence="3">Pentatricopeptide repeat</fullName>
    </submittedName>
</protein>
<dbReference type="InterPro" id="IPR002885">
    <property type="entry name" value="PPR_rpt"/>
</dbReference>
<dbReference type="AlphaFoldDB" id="A0AAN8VQ16"/>
<comment type="caution">
    <text evidence="3">The sequence shown here is derived from an EMBL/GenBank/DDBJ whole genome shotgun (WGS) entry which is preliminary data.</text>
</comment>
<dbReference type="InterPro" id="IPR046960">
    <property type="entry name" value="PPR_At4g14850-like_plant"/>
</dbReference>
<feature type="repeat" description="PPR" evidence="2">
    <location>
        <begin position="229"/>
        <end position="263"/>
    </location>
</feature>